<reference evidence="1" key="1">
    <citation type="journal article" date="2012" name="Science">
        <title>Fermentation, hydrogen, and sulfur metabolism in multiple uncultivated bacterial phyla.</title>
        <authorList>
            <person name="Wrighton K.C."/>
            <person name="Thomas B.C."/>
            <person name="Sharon I."/>
            <person name="Miller C.S."/>
            <person name="Castelle C.J."/>
            <person name="VerBerkmoes N.C."/>
            <person name="Wilkins M.J."/>
            <person name="Hettich R.L."/>
            <person name="Lipton M.S."/>
            <person name="Williams K.H."/>
            <person name="Long P.E."/>
            <person name="Banfield J.F."/>
        </authorList>
    </citation>
    <scope>NUCLEOTIDE SEQUENCE [LARGE SCALE GENOMIC DNA]</scope>
</reference>
<proteinExistence type="predicted"/>
<comment type="caution">
    <text evidence="1">The sequence shown here is derived from an EMBL/GenBank/DDBJ whole genome shotgun (WGS) entry which is preliminary data.</text>
</comment>
<evidence type="ECO:0000313" key="1">
    <source>
        <dbReference type="EMBL" id="EKD25443.1"/>
    </source>
</evidence>
<name>K1XYK3_9BACT</name>
<sequence>MATNMADNNWLPPIMPCADLNDWQRYEDILYKVYLDDLFHNPPKYLGMVVKTKYHPPYKNKAYSFWHLTHEGKIEDQRTPDLRRCERLCWVKPIINHHQDLMCWVRPDKNNRHYIWHKNEKYLIVLQPIKDFYLLVTAYQISEVWRAERYTQEAERYA</sequence>
<dbReference type="EMBL" id="AMFJ01036063">
    <property type="protein sequence ID" value="EKD25443.1"/>
    <property type="molecule type" value="Genomic_DNA"/>
</dbReference>
<protein>
    <submittedName>
        <fullName evidence="1">Phage P1-related protein</fullName>
    </submittedName>
</protein>
<accession>K1XYK3</accession>
<gene>
    <name evidence="1" type="ORF">ACD_80C00056G0005</name>
</gene>
<dbReference type="AlphaFoldDB" id="K1XYK3"/>
<organism evidence="1">
    <name type="scientific">uncultured bacterium</name>
    <name type="common">gcode 4</name>
    <dbReference type="NCBI Taxonomy" id="1234023"/>
    <lineage>
        <taxon>Bacteria</taxon>
        <taxon>environmental samples</taxon>
    </lineage>
</organism>